<dbReference type="Proteomes" id="UP001163882">
    <property type="component" value="Chromosome"/>
</dbReference>
<dbReference type="RefSeq" id="WP_264224576.1">
    <property type="nucleotide sequence ID" value="NZ_CP107716.1"/>
</dbReference>
<feature type="domain" description="IrrE N-terminal-like" evidence="1">
    <location>
        <begin position="81"/>
        <end position="177"/>
    </location>
</feature>
<name>A0ABY6IK03_9HYPH</name>
<gene>
    <name evidence="2" type="ORF">OF122_12590</name>
</gene>
<evidence type="ECO:0000259" key="1">
    <source>
        <dbReference type="Pfam" id="PF06114"/>
    </source>
</evidence>
<dbReference type="Gene3D" id="1.10.10.2910">
    <property type="match status" value="1"/>
</dbReference>
<dbReference type="Pfam" id="PF06114">
    <property type="entry name" value="Peptidase_M78"/>
    <property type="match status" value="1"/>
</dbReference>
<accession>A0ABY6IK03</accession>
<dbReference type="EMBL" id="CP107716">
    <property type="protein sequence ID" value="UYQ70898.1"/>
    <property type="molecule type" value="Genomic_DNA"/>
</dbReference>
<dbReference type="InterPro" id="IPR010359">
    <property type="entry name" value="IrrE_HExxH"/>
</dbReference>
<proteinExistence type="predicted"/>
<protein>
    <submittedName>
        <fullName evidence="2">ImmA/IrrE family metallo-endopeptidase</fullName>
    </submittedName>
</protein>
<reference evidence="2" key="1">
    <citation type="submission" date="2022-10" db="EMBL/GenBank/DDBJ databases">
        <title>YIM 151497 complete genome.</title>
        <authorList>
            <person name="Chen X."/>
        </authorList>
    </citation>
    <scope>NUCLEOTIDE SEQUENCE</scope>
    <source>
        <strain evidence="2">YIM 151497</strain>
    </source>
</reference>
<organism evidence="2 3">
    <name type="scientific">Pelagibacterium flavum</name>
    <dbReference type="NCBI Taxonomy" id="2984530"/>
    <lineage>
        <taxon>Bacteria</taxon>
        <taxon>Pseudomonadati</taxon>
        <taxon>Pseudomonadota</taxon>
        <taxon>Alphaproteobacteria</taxon>
        <taxon>Hyphomicrobiales</taxon>
        <taxon>Devosiaceae</taxon>
        <taxon>Pelagibacterium</taxon>
    </lineage>
</organism>
<evidence type="ECO:0000313" key="2">
    <source>
        <dbReference type="EMBL" id="UYQ70898.1"/>
    </source>
</evidence>
<evidence type="ECO:0000313" key="3">
    <source>
        <dbReference type="Proteomes" id="UP001163882"/>
    </source>
</evidence>
<sequence length="212" mass="23616">MATLVWLRAGELAIESLDLPKFDRDAFQAILPGLKKLSAFKRPASFLPRLVEACRSVGVAVATTRTPEGCRASGASWFNSNGNPVILLSFRYMAEDHFWFTFFHEAGHVVLHGEPHIDGDGRPVMGSDTEKQEYEANKFAQDLLFPEELREMLISHGYRTQAVRDIARAANVTPGIIVGQLEKAGVVRQGALNHLRHRYKWGDNPHIPELAG</sequence>
<keyword evidence="3" id="KW-1185">Reference proteome</keyword>